<dbReference type="PANTHER" id="PTHR31365:SF4">
    <property type="entry name" value="OS05G0179800 PROTEIN"/>
    <property type="match status" value="1"/>
</dbReference>
<sequence length="214" mass="23876">MVRGGTRRDDGSRGLSGINIFAALESRRRKNEPENKQNLSEPFQFWAPSQVTVKSWADCNDDDDDYRATTARLAEDHSPELPLADPDSRLNQEEDTGMLEMPAAEKKAACQHSKRELKKKGLADLEAVLAEFGLSQNDENFMDLTLRRKVKKEKPFKDIHVPSMPKREAGTKEESAGDADAAAKAGASETATRAARLAATKKREKPHYNQQPLR</sequence>
<feature type="compositionally biased region" description="Low complexity" evidence="1">
    <location>
        <begin position="178"/>
        <end position="198"/>
    </location>
</feature>
<feature type="region of interest" description="Disordered" evidence="1">
    <location>
        <begin position="73"/>
        <end position="97"/>
    </location>
</feature>
<keyword evidence="3" id="KW-1185">Reference proteome</keyword>
<reference evidence="2" key="1">
    <citation type="submission" date="2024-02" db="EMBL/GenBank/DDBJ databases">
        <authorList>
            <consortium name="ELIXIR-Norway"/>
            <consortium name="Elixir Norway"/>
        </authorList>
    </citation>
    <scope>NUCLEOTIDE SEQUENCE</scope>
</reference>
<feature type="region of interest" description="Disordered" evidence="1">
    <location>
        <begin position="156"/>
        <end position="214"/>
    </location>
</feature>
<dbReference type="PANTHER" id="PTHR31365">
    <property type="entry name" value="EXPRESSED PROTEIN"/>
    <property type="match status" value="1"/>
</dbReference>
<accession>A0ABP0UZK5</accession>
<proteinExistence type="predicted"/>
<evidence type="ECO:0000313" key="3">
    <source>
        <dbReference type="Proteomes" id="UP001497512"/>
    </source>
</evidence>
<evidence type="ECO:0000313" key="2">
    <source>
        <dbReference type="EMBL" id="CAK9234038.1"/>
    </source>
</evidence>
<gene>
    <name evidence="2" type="ORF">CSSPTR1EN2_LOCUS21951</name>
</gene>
<protein>
    <submittedName>
        <fullName evidence="2">Uncharacterized protein</fullName>
    </submittedName>
</protein>
<dbReference type="Proteomes" id="UP001497512">
    <property type="component" value="Chromosome 8"/>
</dbReference>
<organism evidence="2 3">
    <name type="scientific">Sphagnum troendelagicum</name>
    <dbReference type="NCBI Taxonomy" id="128251"/>
    <lineage>
        <taxon>Eukaryota</taxon>
        <taxon>Viridiplantae</taxon>
        <taxon>Streptophyta</taxon>
        <taxon>Embryophyta</taxon>
        <taxon>Bryophyta</taxon>
        <taxon>Sphagnophytina</taxon>
        <taxon>Sphagnopsida</taxon>
        <taxon>Sphagnales</taxon>
        <taxon>Sphagnaceae</taxon>
        <taxon>Sphagnum</taxon>
    </lineage>
</organism>
<name>A0ABP0UZK5_9BRYO</name>
<evidence type="ECO:0000256" key="1">
    <source>
        <dbReference type="SAM" id="MobiDB-lite"/>
    </source>
</evidence>
<feature type="compositionally biased region" description="Basic and acidic residues" evidence="1">
    <location>
        <begin position="156"/>
        <end position="175"/>
    </location>
</feature>
<feature type="region of interest" description="Disordered" evidence="1">
    <location>
        <begin position="24"/>
        <end position="43"/>
    </location>
</feature>
<dbReference type="EMBL" id="OZ019900">
    <property type="protein sequence ID" value="CAK9234038.1"/>
    <property type="molecule type" value="Genomic_DNA"/>
</dbReference>